<evidence type="ECO:0000313" key="4">
    <source>
        <dbReference type="Proteomes" id="UP000006591"/>
    </source>
</evidence>
<dbReference type="Proteomes" id="UP000006591">
    <property type="component" value="Chromosome 8"/>
</dbReference>
<sequence length="306" mass="32638">MVATTTTTTATTATVAAMTTMMMTSSGRRAGGVGPRRRAGAGQGCMATGQRRVGAPAQELYAVAAASVSATRSTGPAMVAPECQPKNVTIGMRASGLQHQVALVSIGGWSPNQGMPQPAIILNPSFSRHRRGLCPGRPYWVEAMGLSNRTLSTLTGSRQVEPRGKTMGTAIDSEPTAIDLFKELHCSKTKCFSEPVKKAIEDMHAREVLISPSVEDGQPAKTSIEAVSKVLRKSNTFLCNLAAKTTNVMKEIQVELDAKKLEFAVLQEDLERLNAHKLVSDTPSVMTTISSLRAVSDRKQAVIIVM</sequence>
<keyword evidence="4" id="KW-1185">Reference proteome</keyword>
<reference evidence="3" key="2">
    <citation type="submission" date="2018-04" db="EMBL/GenBank/DDBJ databases">
        <title>OnivRS2 (Oryza nivara Reference Sequence Version 2).</title>
        <authorList>
            <person name="Zhang J."/>
            <person name="Kudrna D."/>
            <person name="Lee S."/>
            <person name="Talag J."/>
            <person name="Rajasekar S."/>
            <person name="Welchert J."/>
            <person name="Hsing Y.-I."/>
            <person name="Wing R.A."/>
        </authorList>
    </citation>
    <scope>NUCLEOTIDE SEQUENCE [LARGE SCALE GENOMIC DNA]</scope>
    <source>
        <strain evidence="3">SL10</strain>
    </source>
</reference>
<dbReference type="eggNOG" id="ENOG502R5QH">
    <property type="taxonomic scope" value="Eukaryota"/>
</dbReference>
<feature type="region of interest" description="Disordered" evidence="2">
    <location>
        <begin position="25"/>
        <end position="44"/>
    </location>
</feature>
<dbReference type="Gramene" id="ONIVA08G10770.1">
    <property type="protein sequence ID" value="ONIVA08G10770.1"/>
    <property type="gene ID" value="ONIVA08G10770"/>
</dbReference>
<dbReference type="HOGENOM" id="CLU_070443_0_0_1"/>
<protein>
    <submittedName>
        <fullName evidence="3">Uncharacterized protein</fullName>
    </submittedName>
</protein>
<dbReference type="EnsemblPlants" id="ONIVA08G10770.1">
    <property type="protein sequence ID" value="ONIVA08G10770.1"/>
    <property type="gene ID" value="ONIVA08G10770"/>
</dbReference>
<dbReference type="AlphaFoldDB" id="A0A0E0IA27"/>
<name>A0A0E0IA27_ORYNI</name>
<evidence type="ECO:0000256" key="1">
    <source>
        <dbReference type="SAM" id="Coils"/>
    </source>
</evidence>
<keyword evidence="1" id="KW-0175">Coiled coil</keyword>
<evidence type="ECO:0000313" key="3">
    <source>
        <dbReference type="EnsemblPlants" id="ONIVA08G10770.1"/>
    </source>
</evidence>
<reference evidence="3" key="1">
    <citation type="submission" date="2015-04" db="UniProtKB">
        <authorList>
            <consortium name="EnsemblPlants"/>
        </authorList>
    </citation>
    <scope>IDENTIFICATION</scope>
    <source>
        <strain evidence="3">SL10</strain>
    </source>
</reference>
<feature type="coiled-coil region" evidence="1">
    <location>
        <begin position="249"/>
        <end position="276"/>
    </location>
</feature>
<organism evidence="3">
    <name type="scientific">Oryza nivara</name>
    <name type="common">Indian wild rice</name>
    <name type="synonym">Oryza sativa f. spontanea</name>
    <dbReference type="NCBI Taxonomy" id="4536"/>
    <lineage>
        <taxon>Eukaryota</taxon>
        <taxon>Viridiplantae</taxon>
        <taxon>Streptophyta</taxon>
        <taxon>Embryophyta</taxon>
        <taxon>Tracheophyta</taxon>
        <taxon>Spermatophyta</taxon>
        <taxon>Magnoliopsida</taxon>
        <taxon>Liliopsida</taxon>
        <taxon>Poales</taxon>
        <taxon>Poaceae</taxon>
        <taxon>BOP clade</taxon>
        <taxon>Oryzoideae</taxon>
        <taxon>Oryzeae</taxon>
        <taxon>Oryzinae</taxon>
        <taxon>Oryza</taxon>
    </lineage>
</organism>
<dbReference type="OMA" id="HCINDVV"/>
<accession>A0A0E0IA27</accession>
<proteinExistence type="predicted"/>
<evidence type="ECO:0000256" key="2">
    <source>
        <dbReference type="SAM" id="MobiDB-lite"/>
    </source>
</evidence>